<dbReference type="SUPFAM" id="SSF46689">
    <property type="entry name" value="Homeodomain-like"/>
    <property type="match status" value="2"/>
</dbReference>
<dbReference type="CDD" id="cd06986">
    <property type="entry name" value="cupin_MmsR-like_N"/>
    <property type="match status" value="1"/>
</dbReference>
<dbReference type="InterPro" id="IPR018062">
    <property type="entry name" value="HTH_AraC-typ_CS"/>
</dbReference>
<dbReference type="OrthoDB" id="9813413at2"/>
<evidence type="ECO:0000313" key="7">
    <source>
        <dbReference type="EMBL" id="RGE56472.1"/>
    </source>
</evidence>
<dbReference type="InterPro" id="IPR037923">
    <property type="entry name" value="HTH-like"/>
</dbReference>
<keyword evidence="1" id="KW-0963">Cytoplasm</keyword>
<dbReference type="EMBL" id="QVLV01000025">
    <property type="protein sequence ID" value="RGE56472.1"/>
    <property type="molecule type" value="Genomic_DNA"/>
</dbReference>
<organism evidence="8 10">
    <name type="scientific">Eisenbergiella massiliensis</name>
    <dbReference type="NCBI Taxonomy" id="1720294"/>
    <lineage>
        <taxon>Bacteria</taxon>
        <taxon>Bacillati</taxon>
        <taxon>Bacillota</taxon>
        <taxon>Clostridia</taxon>
        <taxon>Lachnospirales</taxon>
        <taxon>Lachnospiraceae</taxon>
        <taxon>Eisenbergiella</taxon>
    </lineage>
</organism>
<evidence type="ECO:0000259" key="6">
    <source>
        <dbReference type="PROSITE" id="PS01124"/>
    </source>
</evidence>
<dbReference type="PANTHER" id="PTHR46796">
    <property type="entry name" value="HTH-TYPE TRANSCRIPTIONAL ACTIVATOR RHAS-RELATED"/>
    <property type="match status" value="1"/>
</dbReference>
<dbReference type="PROSITE" id="PS00041">
    <property type="entry name" value="HTH_ARAC_FAMILY_1"/>
    <property type="match status" value="1"/>
</dbReference>
<evidence type="ECO:0000313" key="8">
    <source>
        <dbReference type="EMBL" id="RGE70789.1"/>
    </source>
</evidence>
<protein>
    <submittedName>
        <fullName evidence="8">AraC family transcriptional regulator</fullName>
    </submittedName>
</protein>
<dbReference type="Gene3D" id="2.60.120.280">
    <property type="entry name" value="Regulatory protein AraC"/>
    <property type="match status" value="1"/>
</dbReference>
<dbReference type="PROSITE" id="PS01124">
    <property type="entry name" value="HTH_ARAC_FAMILY_2"/>
    <property type="match status" value="1"/>
</dbReference>
<proteinExistence type="predicted"/>
<sequence>MTLEGYSEETVRLVGYGREDCSDLHSWGPGVRAFYIIHYVIRGAGFLECGGKRFRITAGESFLLYPYTELFYYPDPEDPWEYTWVDFTGKEIGRLLSRTGFSFSWPVAPVIGAEDILPLFDRLGRLDFLSRGKGEANGLLLAILGVYGDIFPAPQVPARKEDDRLSTALLLIQGNYHKADFNVERLCTAMHVNRVTLYRLFSGKLGVSPNGYISHYRLEQGKKLLEMGFSVKNTALSCGFSDPFYFSRAFKAYTGMAPAAYKAGPPQIS</sequence>
<evidence type="ECO:0000256" key="4">
    <source>
        <dbReference type="ARBA" id="ARBA00023159"/>
    </source>
</evidence>
<dbReference type="Gene3D" id="1.10.10.60">
    <property type="entry name" value="Homeodomain-like"/>
    <property type="match status" value="1"/>
</dbReference>
<dbReference type="Pfam" id="PF02311">
    <property type="entry name" value="AraC_binding"/>
    <property type="match status" value="1"/>
</dbReference>
<keyword evidence="2" id="KW-0805">Transcription regulation</keyword>
<evidence type="ECO:0000313" key="9">
    <source>
        <dbReference type="Proteomes" id="UP000260812"/>
    </source>
</evidence>
<evidence type="ECO:0000256" key="3">
    <source>
        <dbReference type="ARBA" id="ARBA00023125"/>
    </source>
</evidence>
<dbReference type="GO" id="GO:0043565">
    <property type="term" value="F:sequence-specific DNA binding"/>
    <property type="evidence" value="ECO:0007669"/>
    <property type="project" value="InterPro"/>
</dbReference>
<dbReference type="InterPro" id="IPR003313">
    <property type="entry name" value="AraC-bd"/>
</dbReference>
<gene>
    <name evidence="8" type="ORF">DWY69_15760</name>
    <name evidence="7" type="ORF">DXC51_24280</name>
</gene>
<evidence type="ECO:0000313" key="10">
    <source>
        <dbReference type="Proteomes" id="UP000261166"/>
    </source>
</evidence>
<comment type="caution">
    <text evidence="8">The sequence shown here is derived from an EMBL/GenBank/DDBJ whole genome shotgun (WGS) entry which is preliminary data.</text>
</comment>
<keyword evidence="4" id="KW-0010">Activator</keyword>
<evidence type="ECO:0000256" key="1">
    <source>
        <dbReference type="ARBA" id="ARBA00022490"/>
    </source>
</evidence>
<dbReference type="PANTHER" id="PTHR46796:SF13">
    <property type="entry name" value="HTH-TYPE TRANSCRIPTIONAL ACTIVATOR RHAS"/>
    <property type="match status" value="1"/>
</dbReference>
<reference evidence="8 10" key="1">
    <citation type="submission" date="2018-08" db="EMBL/GenBank/DDBJ databases">
        <title>A genome reference for cultivated species of the human gut microbiota.</title>
        <authorList>
            <person name="Zou Y."/>
            <person name="Xue W."/>
            <person name="Luo G."/>
        </authorList>
    </citation>
    <scope>NUCLEOTIDE SEQUENCE [LARGE SCALE GENOMIC DNA]</scope>
    <source>
        <strain evidence="8 10">AF26-4BH</strain>
        <strain evidence="7">TF05-5AC</strain>
    </source>
</reference>
<dbReference type="InterPro" id="IPR050204">
    <property type="entry name" value="AraC_XylS_family_regulators"/>
</dbReference>
<dbReference type="InterPro" id="IPR018060">
    <property type="entry name" value="HTH_AraC"/>
</dbReference>
<keyword evidence="3" id="KW-0238">DNA-binding</keyword>
<dbReference type="AlphaFoldDB" id="A0A3E3IUN3"/>
<keyword evidence="9" id="KW-1185">Reference proteome</keyword>
<keyword evidence="5" id="KW-0804">Transcription</keyword>
<dbReference type="EMBL" id="QVLU01000014">
    <property type="protein sequence ID" value="RGE70789.1"/>
    <property type="molecule type" value="Genomic_DNA"/>
</dbReference>
<dbReference type="Proteomes" id="UP000261166">
    <property type="component" value="Unassembled WGS sequence"/>
</dbReference>
<accession>A0A3E3IUN3</accession>
<dbReference type="Pfam" id="PF12833">
    <property type="entry name" value="HTH_18"/>
    <property type="match status" value="1"/>
</dbReference>
<evidence type="ECO:0000256" key="2">
    <source>
        <dbReference type="ARBA" id="ARBA00023015"/>
    </source>
</evidence>
<dbReference type="Proteomes" id="UP000260812">
    <property type="component" value="Unassembled WGS sequence"/>
</dbReference>
<evidence type="ECO:0000256" key="5">
    <source>
        <dbReference type="ARBA" id="ARBA00023163"/>
    </source>
</evidence>
<dbReference type="GO" id="GO:0003700">
    <property type="term" value="F:DNA-binding transcription factor activity"/>
    <property type="evidence" value="ECO:0007669"/>
    <property type="project" value="InterPro"/>
</dbReference>
<dbReference type="SUPFAM" id="SSF51215">
    <property type="entry name" value="Regulatory protein AraC"/>
    <property type="match status" value="1"/>
</dbReference>
<feature type="domain" description="HTH araC/xylS-type" evidence="6">
    <location>
        <begin position="166"/>
        <end position="264"/>
    </location>
</feature>
<dbReference type="SMART" id="SM00342">
    <property type="entry name" value="HTH_ARAC"/>
    <property type="match status" value="1"/>
</dbReference>
<dbReference type="InterPro" id="IPR009057">
    <property type="entry name" value="Homeodomain-like_sf"/>
</dbReference>
<name>A0A3E3IUN3_9FIRM</name>